<feature type="transmembrane region" description="Helical" evidence="8">
    <location>
        <begin position="300"/>
        <end position="323"/>
    </location>
</feature>
<accession>A0ABQ5NZU4</accession>
<keyword evidence="4 8" id="KW-0812">Transmembrane</keyword>
<protein>
    <submittedName>
        <fullName evidence="10">MMPL family transporter</fullName>
    </submittedName>
</protein>
<evidence type="ECO:0000256" key="5">
    <source>
        <dbReference type="ARBA" id="ARBA00022989"/>
    </source>
</evidence>
<feature type="transmembrane region" description="Helical" evidence="8">
    <location>
        <begin position="254"/>
        <end position="272"/>
    </location>
</feature>
<keyword evidence="5 8" id="KW-1133">Transmembrane helix</keyword>
<feature type="transmembrane region" description="Helical" evidence="8">
    <location>
        <begin position="541"/>
        <end position="558"/>
    </location>
</feature>
<gene>
    <name evidence="10" type="ORF">SYYSPA8_16315</name>
</gene>
<evidence type="ECO:0000259" key="9">
    <source>
        <dbReference type="PROSITE" id="PS50156"/>
    </source>
</evidence>
<comment type="caution">
    <text evidence="10">The sequence shown here is derived from an EMBL/GenBank/DDBJ whole genome shotgun (WGS) entry which is preliminary data.</text>
</comment>
<dbReference type="PANTHER" id="PTHR33406">
    <property type="entry name" value="MEMBRANE PROTEIN MJ1562-RELATED"/>
    <property type="match status" value="1"/>
</dbReference>
<dbReference type="InterPro" id="IPR004869">
    <property type="entry name" value="MMPL_dom"/>
</dbReference>
<evidence type="ECO:0000256" key="2">
    <source>
        <dbReference type="ARBA" id="ARBA00010157"/>
    </source>
</evidence>
<feature type="transmembrane region" description="Helical" evidence="8">
    <location>
        <begin position="219"/>
        <end position="242"/>
    </location>
</feature>
<evidence type="ECO:0000256" key="1">
    <source>
        <dbReference type="ARBA" id="ARBA00004651"/>
    </source>
</evidence>
<feature type="transmembrane region" description="Helical" evidence="8">
    <location>
        <begin position="384"/>
        <end position="404"/>
    </location>
</feature>
<proteinExistence type="inferred from homology"/>
<dbReference type="Gene3D" id="1.20.1640.10">
    <property type="entry name" value="Multidrug efflux transporter AcrB transmembrane domain"/>
    <property type="match status" value="2"/>
</dbReference>
<evidence type="ECO:0000313" key="11">
    <source>
        <dbReference type="Proteomes" id="UP001291653"/>
    </source>
</evidence>
<keyword evidence="6 8" id="KW-0472">Membrane</keyword>
<dbReference type="Proteomes" id="UP001291653">
    <property type="component" value="Unassembled WGS sequence"/>
</dbReference>
<feature type="transmembrane region" description="Helical" evidence="8">
    <location>
        <begin position="597"/>
        <end position="618"/>
    </location>
</feature>
<feature type="transmembrane region" description="Helical" evidence="8">
    <location>
        <begin position="329"/>
        <end position="351"/>
    </location>
</feature>
<dbReference type="PANTHER" id="PTHR33406:SF6">
    <property type="entry name" value="MEMBRANE PROTEIN YDGH-RELATED"/>
    <property type="match status" value="1"/>
</dbReference>
<sequence>MVRRLTSFAIRRRWVTILVWVLIGGALSVVGPSMTHRVTESRTGEFLPGSYGSAAALEIAESEFGVTPDGNAATLLVARTDGGRLTPQDREAVATAAADLGKRRITPPKSEEPFMKDYAQTPRVTPGPLAPDGTFQLLTVSLTGNPNDPGLQEVHRELRTATKEEFREHGLRAGFTGGIADRVDAMDAGETRQKVIGALTVLLIVLLNVLVFRSVLAALLPLIAVAIVGGAAAGAVAGTALLLDIRLDPSTPSLTHVVLLGIGIDYFLFLLFRFREQLRAHPDQSAAEAAAVASGRVGNAIASAGLTIVAAFATLGVASFGQFRVLGPAIAVSVLVMLLGSLTLMPALLAVTGRGMFWPARAWKREPAAGRAARLGEAVTRRPVRYVLLSLALLGVLSAGALGMRMTYDPSGGDRTEAVKVAEEISRSLPAGATDRHTLYVRSESGATLDRAALADLAGAVGRTEGVGQVGRPEMNEDGNAARIDVALTVRSDTQRARDLISGPVRTTIGEHTPRGTEAHITGTAAVFADVATAVEKDLRVVFPVAAALIALILLVLLRSLVAPLVLLLSVGLGFAATLGASTFLFQHTLERPGVMFTLPLVLFLFVVALGTDYNILISDRIKEEMERPVSTRRAVADAIRHTAPAITTAGLVLAGSFASLAADPMTQDVGFATALGITLSALVLSLVLVPALAVLCGRAFWWPRRPAARVPVAPAASGERVPVGSAPAPATTRYEPTAYEPTAYEPTTYQRPAYEPPAAPSPYER</sequence>
<feature type="domain" description="SSD" evidence="9">
    <location>
        <begin position="238"/>
        <end position="351"/>
    </location>
</feature>
<dbReference type="InterPro" id="IPR000731">
    <property type="entry name" value="SSD"/>
</dbReference>
<feature type="transmembrane region" description="Helical" evidence="8">
    <location>
        <begin position="675"/>
        <end position="696"/>
    </location>
</feature>
<feature type="transmembrane region" description="Helical" evidence="8">
    <location>
        <begin position="565"/>
        <end position="585"/>
    </location>
</feature>
<dbReference type="RefSeq" id="WP_323447929.1">
    <property type="nucleotide sequence ID" value="NZ_BSBI01000006.1"/>
</dbReference>
<feature type="compositionally biased region" description="Pro residues" evidence="7">
    <location>
        <begin position="755"/>
        <end position="766"/>
    </location>
</feature>
<dbReference type="EMBL" id="BSBI01000006">
    <property type="protein sequence ID" value="GLF95882.1"/>
    <property type="molecule type" value="Genomic_DNA"/>
</dbReference>
<evidence type="ECO:0000256" key="7">
    <source>
        <dbReference type="SAM" id="MobiDB-lite"/>
    </source>
</evidence>
<evidence type="ECO:0000313" key="10">
    <source>
        <dbReference type="EMBL" id="GLF95882.1"/>
    </source>
</evidence>
<name>A0ABQ5NZU4_9ACTN</name>
<comment type="subcellular location">
    <subcellularLocation>
        <location evidence="1">Cell membrane</location>
        <topology evidence="1">Multi-pass membrane protein</topology>
    </subcellularLocation>
</comment>
<evidence type="ECO:0000256" key="6">
    <source>
        <dbReference type="ARBA" id="ARBA00023136"/>
    </source>
</evidence>
<evidence type="ECO:0000256" key="3">
    <source>
        <dbReference type="ARBA" id="ARBA00022475"/>
    </source>
</evidence>
<reference evidence="10 11" key="1">
    <citation type="submission" date="2022-10" db="EMBL/GenBank/DDBJ databases">
        <title>Draft genome sequence of Streptomyces sp. YSPA8.</title>
        <authorList>
            <person name="Moriuchi R."/>
            <person name="Dohra H."/>
            <person name="Yamamura H."/>
            <person name="Kodani S."/>
        </authorList>
    </citation>
    <scope>NUCLEOTIDE SEQUENCE [LARGE SCALE GENOMIC DNA]</scope>
    <source>
        <strain evidence="10 11">YSPA8</strain>
    </source>
</reference>
<keyword evidence="11" id="KW-1185">Reference proteome</keyword>
<keyword evidence="3" id="KW-1003">Cell membrane</keyword>
<dbReference type="SUPFAM" id="SSF82866">
    <property type="entry name" value="Multidrug efflux transporter AcrB transmembrane domain"/>
    <property type="match status" value="2"/>
</dbReference>
<organism evidence="10 11">
    <name type="scientific">Streptomyces yaizuensis</name>
    <dbReference type="NCBI Taxonomy" id="2989713"/>
    <lineage>
        <taxon>Bacteria</taxon>
        <taxon>Bacillati</taxon>
        <taxon>Actinomycetota</taxon>
        <taxon>Actinomycetes</taxon>
        <taxon>Kitasatosporales</taxon>
        <taxon>Streptomycetaceae</taxon>
        <taxon>Streptomyces</taxon>
    </lineage>
</organism>
<dbReference type="PROSITE" id="PS50156">
    <property type="entry name" value="SSD"/>
    <property type="match status" value="1"/>
</dbReference>
<dbReference type="Pfam" id="PF03176">
    <property type="entry name" value="MMPL"/>
    <property type="match status" value="2"/>
</dbReference>
<feature type="transmembrane region" description="Helical" evidence="8">
    <location>
        <begin position="639"/>
        <end position="663"/>
    </location>
</feature>
<evidence type="ECO:0000256" key="8">
    <source>
        <dbReference type="SAM" id="Phobius"/>
    </source>
</evidence>
<feature type="region of interest" description="Disordered" evidence="7">
    <location>
        <begin position="714"/>
        <end position="766"/>
    </location>
</feature>
<comment type="similarity">
    <text evidence="2">Belongs to the resistance-nodulation-cell division (RND) (TC 2.A.6) family. MmpL subfamily.</text>
</comment>
<feature type="transmembrane region" description="Helical" evidence="8">
    <location>
        <begin position="195"/>
        <end position="212"/>
    </location>
</feature>
<evidence type="ECO:0000256" key="4">
    <source>
        <dbReference type="ARBA" id="ARBA00022692"/>
    </source>
</evidence>
<dbReference type="InterPro" id="IPR050545">
    <property type="entry name" value="Mycobact_MmpL"/>
</dbReference>